<dbReference type="RefSeq" id="WP_135522031.1">
    <property type="nucleotide sequence ID" value="NZ_JACIGN010000010.1"/>
</dbReference>
<comment type="caution">
    <text evidence="1">The sequence shown here is derived from an EMBL/GenBank/DDBJ whole genome shotgun (WGS) entry which is preliminary data.</text>
</comment>
<dbReference type="EMBL" id="JACIHP010000013">
    <property type="protein sequence ID" value="MBB4493485.1"/>
    <property type="molecule type" value="Genomic_DNA"/>
</dbReference>
<accession>A0ABR6JF29</accession>
<dbReference type="Proteomes" id="UP000534590">
    <property type="component" value="Unassembled WGS sequence"/>
</dbReference>
<gene>
    <name evidence="1" type="ORF">GGE40_005339</name>
</gene>
<protein>
    <submittedName>
        <fullName evidence="1">Uncharacterized protein</fullName>
    </submittedName>
</protein>
<evidence type="ECO:0000313" key="2">
    <source>
        <dbReference type="Proteomes" id="UP000534590"/>
    </source>
</evidence>
<proteinExistence type="predicted"/>
<reference evidence="1 2" key="1">
    <citation type="submission" date="2020-08" db="EMBL/GenBank/DDBJ databases">
        <title>Genomic Encyclopedia of Type Strains, Phase IV (KMG-V): Genome sequencing to study the core and pangenomes of soil and plant-associated prokaryotes.</title>
        <authorList>
            <person name="Whitman W."/>
        </authorList>
    </citation>
    <scope>NUCLEOTIDE SEQUENCE [LARGE SCALE GENOMIC DNA]</scope>
    <source>
        <strain evidence="1 2">SEMIA 461</strain>
    </source>
</reference>
<evidence type="ECO:0000313" key="1">
    <source>
        <dbReference type="EMBL" id="MBB4493485.1"/>
    </source>
</evidence>
<keyword evidence="2" id="KW-1185">Reference proteome</keyword>
<sequence>MDLFNDLRWDEVKDRGGISDRLREAMFSAAEDGASASGLRRLVEHVTDGNLTLNDSQNARLEAARDRFFKDNFSTEISECTSSTAYSELEDAVRTIGSYFDEDVSWEVQKLNEASAEFEANEERRADSMEDDWKERHYAERNANEQISEMFASLTSHD</sequence>
<organism evidence="1 2">
    <name type="scientific">Agrobacterium radiobacter</name>
    <dbReference type="NCBI Taxonomy" id="362"/>
    <lineage>
        <taxon>Bacteria</taxon>
        <taxon>Pseudomonadati</taxon>
        <taxon>Pseudomonadota</taxon>
        <taxon>Alphaproteobacteria</taxon>
        <taxon>Hyphomicrobiales</taxon>
        <taxon>Rhizobiaceae</taxon>
        <taxon>Rhizobium/Agrobacterium group</taxon>
        <taxon>Agrobacterium</taxon>
        <taxon>Agrobacterium tumefaciens complex</taxon>
    </lineage>
</organism>
<name>A0ABR6JF29_AGRRD</name>